<feature type="transmembrane region" description="Helical" evidence="5">
    <location>
        <begin position="105"/>
        <end position="130"/>
    </location>
</feature>
<dbReference type="OrthoDB" id="419734at2759"/>
<dbReference type="SUPFAM" id="SSF103473">
    <property type="entry name" value="MFS general substrate transporter"/>
    <property type="match status" value="1"/>
</dbReference>
<dbReference type="PANTHER" id="PTHR23507">
    <property type="entry name" value="ZGC:174356"/>
    <property type="match status" value="1"/>
</dbReference>
<evidence type="ECO:0000256" key="3">
    <source>
        <dbReference type="ARBA" id="ARBA00022989"/>
    </source>
</evidence>
<name>A0A0D8XHJ2_DICVI</name>
<feature type="transmembrane region" description="Helical" evidence="5">
    <location>
        <begin position="264"/>
        <end position="293"/>
    </location>
</feature>
<proteinExistence type="predicted"/>
<comment type="subcellular location">
    <subcellularLocation>
        <location evidence="1">Membrane</location>
        <topology evidence="1">Multi-pass membrane protein</topology>
    </subcellularLocation>
</comment>
<feature type="transmembrane region" description="Helical" evidence="5">
    <location>
        <begin position="40"/>
        <end position="60"/>
    </location>
</feature>
<evidence type="ECO:0000313" key="6">
    <source>
        <dbReference type="EMBL" id="KJH43177.1"/>
    </source>
</evidence>
<reference evidence="6 7" key="1">
    <citation type="submission" date="2013-11" db="EMBL/GenBank/DDBJ databases">
        <title>Draft genome of the bovine lungworm Dictyocaulus viviparus.</title>
        <authorList>
            <person name="Mitreva M."/>
        </authorList>
    </citation>
    <scope>NUCLEOTIDE SEQUENCE [LARGE SCALE GENOMIC DNA]</scope>
    <source>
        <strain evidence="6 7">HannoverDv2000</strain>
    </source>
</reference>
<dbReference type="EMBL" id="KN716584">
    <property type="protein sequence ID" value="KJH43177.1"/>
    <property type="molecule type" value="Genomic_DNA"/>
</dbReference>
<feature type="transmembrane region" description="Helical" evidence="5">
    <location>
        <begin position="142"/>
        <end position="160"/>
    </location>
</feature>
<dbReference type="Gene3D" id="1.20.1250.20">
    <property type="entry name" value="MFS general substrate transporter like domains"/>
    <property type="match status" value="1"/>
</dbReference>
<feature type="transmembrane region" description="Helical" evidence="5">
    <location>
        <begin position="72"/>
        <end position="93"/>
    </location>
</feature>
<keyword evidence="7" id="KW-1185">Reference proteome</keyword>
<organism evidence="6 7">
    <name type="scientific">Dictyocaulus viviparus</name>
    <name type="common">Bovine lungworm</name>
    <dbReference type="NCBI Taxonomy" id="29172"/>
    <lineage>
        <taxon>Eukaryota</taxon>
        <taxon>Metazoa</taxon>
        <taxon>Ecdysozoa</taxon>
        <taxon>Nematoda</taxon>
        <taxon>Chromadorea</taxon>
        <taxon>Rhabditida</taxon>
        <taxon>Rhabditina</taxon>
        <taxon>Rhabditomorpha</taxon>
        <taxon>Strongyloidea</taxon>
        <taxon>Metastrongylidae</taxon>
        <taxon>Dictyocaulus</taxon>
    </lineage>
</organism>
<evidence type="ECO:0000256" key="2">
    <source>
        <dbReference type="ARBA" id="ARBA00022692"/>
    </source>
</evidence>
<dbReference type="PANTHER" id="PTHR23507:SF27">
    <property type="entry name" value="SOLUTE CARRIER FAMILY RELATED"/>
    <property type="match status" value="1"/>
</dbReference>
<evidence type="ECO:0008006" key="8">
    <source>
        <dbReference type="Google" id="ProtNLM"/>
    </source>
</evidence>
<dbReference type="GO" id="GO:0022857">
    <property type="term" value="F:transmembrane transporter activity"/>
    <property type="evidence" value="ECO:0007669"/>
    <property type="project" value="TreeGrafter"/>
</dbReference>
<sequence>MSTYQQVCISLSNQTGISDCQNAFSSAAKNVYIQTEANRIALFASICLCVTAMMTSPLIGSIGDRRSRRFSMLVPFIGIIFADVTLLLQAVFFQSSPYWFPFSELIFGCFGGYMTILSTLFAYITSVPGVEAHERSKNVSRLEGMLGIGGIIGFLIASQLSKINYVNMFLVFIAVHIFCFCYITQMKDHALFVYPLCKSLGIRDVVLVIIGLITRGLGRVWFALVWNSSSVFGAILFEMFARFPAAGLRSLISNNVEIYQRDIVCNLGGAFAVVAVLEGGCKIVAVVAFHLLFPWSIPFMPQLSFIIMAVLIIPPTILIW</sequence>
<dbReference type="InterPro" id="IPR036259">
    <property type="entry name" value="MFS_trans_sf"/>
</dbReference>
<dbReference type="GO" id="GO:0016020">
    <property type="term" value="C:membrane"/>
    <property type="evidence" value="ECO:0007669"/>
    <property type="project" value="UniProtKB-SubCell"/>
</dbReference>
<dbReference type="AlphaFoldDB" id="A0A0D8XHJ2"/>
<keyword evidence="2 5" id="KW-0812">Transmembrane</keyword>
<gene>
    <name evidence="6" type="ORF">DICVIV_10801</name>
</gene>
<feature type="transmembrane region" description="Helical" evidence="5">
    <location>
        <begin position="299"/>
        <end position="319"/>
    </location>
</feature>
<feature type="transmembrane region" description="Helical" evidence="5">
    <location>
        <begin position="232"/>
        <end position="252"/>
    </location>
</feature>
<dbReference type="Proteomes" id="UP000053766">
    <property type="component" value="Unassembled WGS sequence"/>
</dbReference>
<feature type="transmembrane region" description="Helical" evidence="5">
    <location>
        <begin position="166"/>
        <end position="184"/>
    </location>
</feature>
<evidence type="ECO:0000256" key="1">
    <source>
        <dbReference type="ARBA" id="ARBA00004141"/>
    </source>
</evidence>
<reference evidence="7" key="2">
    <citation type="journal article" date="2016" name="Sci. Rep.">
        <title>Dictyocaulus viviparus genome, variome and transcriptome elucidate lungworm biology and support future intervention.</title>
        <authorList>
            <person name="McNulty S.N."/>
            <person name="Strube C."/>
            <person name="Rosa B.A."/>
            <person name="Martin J.C."/>
            <person name="Tyagi R."/>
            <person name="Choi Y.J."/>
            <person name="Wang Q."/>
            <person name="Hallsworth Pepin K."/>
            <person name="Zhang X."/>
            <person name="Ozersky P."/>
            <person name="Wilson R.K."/>
            <person name="Sternberg P.W."/>
            <person name="Gasser R.B."/>
            <person name="Mitreva M."/>
        </authorList>
    </citation>
    <scope>NUCLEOTIDE SEQUENCE [LARGE SCALE GENOMIC DNA]</scope>
    <source>
        <strain evidence="7">HannoverDv2000</strain>
    </source>
</reference>
<keyword evidence="4 5" id="KW-0472">Membrane</keyword>
<evidence type="ECO:0000256" key="5">
    <source>
        <dbReference type="SAM" id="Phobius"/>
    </source>
</evidence>
<keyword evidence="3 5" id="KW-1133">Transmembrane helix</keyword>
<accession>A0A0D8XHJ2</accession>
<protein>
    <recommendedName>
        <fullName evidence="8">Major facilitator superfamily (MFS) profile domain-containing protein</fullName>
    </recommendedName>
</protein>
<evidence type="ECO:0000256" key="4">
    <source>
        <dbReference type="ARBA" id="ARBA00023136"/>
    </source>
</evidence>
<evidence type="ECO:0000313" key="7">
    <source>
        <dbReference type="Proteomes" id="UP000053766"/>
    </source>
</evidence>